<dbReference type="Gene3D" id="1.10.246.80">
    <property type="match status" value="1"/>
</dbReference>
<dbReference type="SUPFAM" id="SSF81301">
    <property type="entry name" value="Nucleotidyltransferase"/>
    <property type="match status" value="1"/>
</dbReference>
<evidence type="ECO:0000259" key="9">
    <source>
        <dbReference type="Pfam" id="PF01743"/>
    </source>
</evidence>
<name>A0A8H2QSS8_9FIRM</name>
<dbReference type="EMBL" id="CAACYI010000001">
    <property type="protein sequence ID" value="VFB17246.1"/>
    <property type="molecule type" value="Genomic_DNA"/>
</dbReference>
<keyword evidence="4 12" id="KW-0548">Nucleotidyltransferase</keyword>
<evidence type="ECO:0000256" key="5">
    <source>
        <dbReference type="ARBA" id="ARBA00022723"/>
    </source>
</evidence>
<dbReference type="RefSeq" id="WP_131749831.1">
    <property type="nucleotide sequence ID" value="NZ_CAACYI010000001.1"/>
</dbReference>
<evidence type="ECO:0000313" key="13">
    <source>
        <dbReference type="Proteomes" id="UP000377798"/>
    </source>
</evidence>
<dbReference type="PANTHER" id="PTHR46173">
    <property type="entry name" value="CCA TRNA NUCLEOTIDYLTRANSFERASE 1, MITOCHONDRIAL"/>
    <property type="match status" value="1"/>
</dbReference>
<evidence type="ECO:0000256" key="1">
    <source>
        <dbReference type="ARBA" id="ARBA00001946"/>
    </source>
</evidence>
<dbReference type="InterPro" id="IPR006674">
    <property type="entry name" value="HD_domain"/>
</dbReference>
<dbReference type="GO" id="GO:0008033">
    <property type="term" value="P:tRNA processing"/>
    <property type="evidence" value="ECO:0007669"/>
    <property type="project" value="UniProtKB-KW"/>
</dbReference>
<keyword evidence="3" id="KW-0819">tRNA processing</keyword>
<comment type="caution">
    <text evidence="12">The sequence shown here is derived from an EMBL/GenBank/DDBJ whole genome shotgun (WGS) entry which is preliminary data.</text>
</comment>
<evidence type="ECO:0000256" key="2">
    <source>
        <dbReference type="ARBA" id="ARBA00022679"/>
    </source>
</evidence>
<evidence type="ECO:0000256" key="8">
    <source>
        <dbReference type="RuleBase" id="RU003953"/>
    </source>
</evidence>
<keyword evidence="2 8" id="KW-0808">Transferase</keyword>
<dbReference type="GO" id="GO:0004810">
    <property type="term" value="F:CCA tRNA nucleotidyltransferase activity"/>
    <property type="evidence" value="ECO:0007669"/>
    <property type="project" value="UniProtKB-EC"/>
</dbReference>
<dbReference type="GO" id="GO:0000166">
    <property type="term" value="F:nucleotide binding"/>
    <property type="evidence" value="ECO:0007669"/>
    <property type="project" value="UniProtKB-KW"/>
</dbReference>
<comment type="cofactor">
    <cofactor evidence="1">
        <name>Mg(2+)</name>
        <dbReference type="ChEBI" id="CHEBI:18420"/>
    </cofactor>
</comment>
<dbReference type="Pfam" id="PF12627">
    <property type="entry name" value="PolyA_pol_RNAbd"/>
    <property type="match status" value="1"/>
</dbReference>
<dbReference type="InterPro" id="IPR032828">
    <property type="entry name" value="PolyA_RNA-bd"/>
</dbReference>
<dbReference type="CDD" id="cd05398">
    <property type="entry name" value="NT_ClassII-CCAase"/>
    <property type="match status" value="1"/>
</dbReference>
<protein>
    <submittedName>
        <fullName evidence="12">CCA-adding enzyme</fullName>
        <ecNumber evidence="12">2.7.7.72</ecNumber>
    </submittedName>
</protein>
<dbReference type="PANTHER" id="PTHR46173:SF1">
    <property type="entry name" value="CCA TRNA NUCLEOTIDYLTRANSFERASE 1, MITOCHONDRIAL"/>
    <property type="match status" value="1"/>
</dbReference>
<keyword evidence="5" id="KW-0479">Metal-binding</keyword>
<dbReference type="InterPro" id="IPR003607">
    <property type="entry name" value="HD/PDEase_dom"/>
</dbReference>
<dbReference type="Gene3D" id="1.10.3090.10">
    <property type="entry name" value="cca-adding enzyme, domain 2"/>
    <property type="match status" value="1"/>
</dbReference>
<dbReference type="SUPFAM" id="SSF81891">
    <property type="entry name" value="Poly A polymerase C-terminal region-like"/>
    <property type="match status" value="1"/>
</dbReference>
<evidence type="ECO:0000256" key="4">
    <source>
        <dbReference type="ARBA" id="ARBA00022695"/>
    </source>
</evidence>
<reference evidence="12 13" key="1">
    <citation type="submission" date="2019-02" db="EMBL/GenBank/DDBJ databases">
        <authorList>
            <consortium name="Pathogen Informatics"/>
        </authorList>
    </citation>
    <scope>NUCLEOTIDE SEQUENCE [LARGE SCALE GENOMIC DNA]</scope>
    <source>
        <strain evidence="12 13">3012STDY7089603</strain>
    </source>
</reference>
<evidence type="ECO:0000313" key="12">
    <source>
        <dbReference type="EMBL" id="VFB17246.1"/>
    </source>
</evidence>
<accession>A0A8H2QSS8</accession>
<evidence type="ECO:0000259" key="11">
    <source>
        <dbReference type="Pfam" id="PF12627"/>
    </source>
</evidence>
<dbReference type="AlphaFoldDB" id="A0A8H2QSS8"/>
<dbReference type="InterPro" id="IPR050264">
    <property type="entry name" value="Bact_CCA-adding_enz_type3_sf"/>
</dbReference>
<dbReference type="GO" id="GO:0000049">
    <property type="term" value="F:tRNA binding"/>
    <property type="evidence" value="ECO:0007669"/>
    <property type="project" value="TreeGrafter"/>
</dbReference>
<dbReference type="EC" id="2.7.7.72" evidence="12"/>
<keyword evidence="13" id="KW-1185">Reference proteome</keyword>
<comment type="similarity">
    <text evidence="8">Belongs to the tRNA nucleotidyltransferase/poly(A) polymerase family.</text>
</comment>
<keyword evidence="7" id="KW-0460">Magnesium</keyword>
<evidence type="ECO:0000259" key="10">
    <source>
        <dbReference type="Pfam" id="PF01966"/>
    </source>
</evidence>
<sequence length="443" mass="50450">MDRDLDKILKRLEEAGFEAYIVGGSVRDDYLGIPPKDIDIASSARPEEVEALFRDYKTLDIGKKYGTISLVLGQEKIEITTFRHDLAYKDHRHPEGVRFTDSLLEDLKRRDFTMNAMAKNRQGEIFDPFHGREDLDRGILKMVGNPMERLEEDALRILRGFRFASRFKLNLDPDFLDAASLCKEGLARVSRDRIRQEFFGLLLTDQPSYGLLLMEETGVLKILFPDLMATVGFDQKNPYHSQTLFDHLLCVLDHTPAKLSTRLAALFHDIAKPQKAFYGKDGHLHFYDHDKEGALKADQILKDLGAEKKLRASVRALIQDHMTVQRVMTDKALRRQIKRVGRENVLDLYDLILADAACTAGPGSLAPLRARKARVLDLLDEDLTKKENFLAMNGHDLMDLGYKKGPLLGAILRACQDLVLEDPGKNTPEDLKKFVEERFKKQS</sequence>
<evidence type="ECO:0000256" key="6">
    <source>
        <dbReference type="ARBA" id="ARBA00022741"/>
    </source>
</evidence>
<dbReference type="InterPro" id="IPR043519">
    <property type="entry name" value="NT_sf"/>
</dbReference>
<dbReference type="Gene3D" id="3.30.460.10">
    <property type="entry name" value="Beta Polymerase, domain 2"/>
    <property type="match status" value="1"/>
</dbReference>
<dbReference type="Pfam" id="PF01743">
    <property type="entry name" value="PolyA_pol"/>
    <property type="match status" value="1"/>
</dbReference>
<feature type="domain" description="Poly A polymerase head" evidence="9">
    <location>
        <begin position="19"/>
        <end position="140"/>
    </location>
</feature>
<evidence type="ECO:0000256" key="7">
    <source>
        <dbReference type="ARBA" id="ARBA00022842"/>
    </source>
</evidence>
<dbReference type="Pfam" id="PF01966">
    <property type="entry name" value="HD"/>
    <property type="match status" value="1"/>
</dbReference>
<keyword evidence="8" id="KW-0694">RNA-binding</keyword>
<dbReference type="GO" id="GO:0046872">
    <property type="term" value="F:metal ion binding"/>
    <property type="evidence" value="ECO:0007669"/>
    <property type="project" value="UniProtKB-KW"/>
</dbReference>
<dbReference type="CDD" id="cd00077">
    <property type="entry name" value="HDc"/>
    <property type="match status" value="1"/>
</dbReference>
<evidence type="ECO:0000256" key="3">
    <source>
        <dbReference type="ARBA" id="ARBA00022694"/>
    </source>
</evidence>
<proteinExistence type="inferred from homology"/>
<keyword evidence="6" id="KW-0547">Nucleotide-binding</keyword>
<feature type="domain" description="tRNA nucleotidyltransferase/poly(A) polymerase RNA and SrmB- binding" evidence="11">
    <location>
        <begin position="170"/>
        <end position="227"/>
    </location>
</feature>
<gene>
    <name evidence="12" type="primary">cca</name>
    <name evidence="12" type="ORF">NCTC13150_01833</name>
</gene>
<feature type="domain" description="HD" evidence="10">
    <location>
        <begin position="258"/>
        <end position="336"/>
    </location>
</feature>
<dbReference type="Proteomes" id="UP000377798">
    <property type="component" value="Unassembled WGS sequence"/>
</dbReference>
<organism evidence="12 13">
    <name type="scientific">Urinicoccus massiliensis</name>
    <dbReference type="NCBI Taxonomy" id="1723382"/>
    <lineage>
        <taxon>Bacteria</taxon>
        <taxon>Bacillati</taxon>
        <taxon>Bacillota</taxon>
        <taxon>Tissierellia</taxon>
        <taxon>Tissierellales</taxon>
        <taxon>Peptoniphilaceae</taxon>
        <taxon>Urinicoccus</taxon>
    </lineage>
</organism>
<dbReference type="InterPro" id="IPR002646">
    <property type="entry name" value="PolA_pol_head_dom"/>
</dbReference>